<accession>A0ABQ8I4P4</accession>
<evidence type="ECO:0000313" key="1">
    <source>
        <dbReference type="EMBL" id="KAH7571611.1"/>
    </source>
</evidence>
<dbReference type="PANTHER" id="PTHR15663">
    <property type="entry name" value="COMM DOMAIN-CONTAINING PROTEIN 9"/>
    <property type="match status" value="1"/>
</dbReference>
<dbReference type="PANTHER" id="PTHR15663:SF6">
    <property type="entry name" value="COMM DOMAIN-CONTAINING PROTEIN-RELATED"/>
    <property type="match status" value="1"/>
</dbReference>
<dbReference type="EMBL" id="JAFEMO010000004">
    <property type="protein sequence ID" value="KAH7571611.1"/>
    <property type="molecule type" value="Genomic_DNA"/>
</dbReference>
<proteinExistence type="predicted"/>
<protein>
    <submittedName>
        <fullName evidence="1">Uncharacterized protein</fullName>
    </submittedName>
</protein>
<sequence length="299" mass="34019">MKAGLGIFPLKVETELVTLLGPEIVIMLMSTWYLVLACLRSLIRKCVRENFTSDDILKLFPPDLSLDLQSILILLLQKYQNQWKEEMAREQHPVPRTSVSYHVRTSVPPSFTSVPSSVISTPLWPHQDDPVTNFNHYDLGASIPVIADNTVARLSPMILQRDASPPDNLRNLPSLKSMTWTMEKSNSVPADRVAVINFKVCHEEDDLKMDWSLGFAEDLLEPEDVEAAGFGRTREHYLENFLDGLYSSENLDGAQYVFVSLYPPYVSSFWSRPEVHCLGLVFCEGDLEEENLEDFEVHE</sequence>
<dbReference type="InterPro" id="IPR037360">
    <property type="entry name" value="COMMD9"/>
</dbReference>
<gene>
    <name evidence="1" type="ORF">JRO89_XS04G0100200</name>
</gene>
<comment type="caution">
    <text evidence="1">The sequence shown here is derived from an EMBL/GenBank/DDBJ whole genome shotgun (WGS) entry which is preliminary data.</text>
</comment>
<name>A0ABQ8I4P4_9ROSI</name>
<organism evidence="1 2">
    <name type="scientific">Xanthoceras sorbifolium</name>
    <dbReference type="NCBI Taxonomy" id="99658"/>
    <lineage>
        <taxon>Eukaryota</taxon>
        <taxon>Viridiplantae</taxon>
        <taxon>Streptophyta</taxon>
        <taxon>Embryophyta</taxon>
        <taxon>Tracheophyta</taxon>
        <taxon>Spermatophyta</taxon>
        <taxon>Magnoliopsida</taxon>
        <taxon>eudicotyledons</taxon>
        <taxon>Gunneridae</taxon>
        <taxon>Pentapetalae</taxon>
        <taxon>rosids</taxon>
        <taxon>malvids</taxon>
        <taxon>Sapindales</taxon>
        <taxon>Sapindaceae</taxon>
        <taxon>Xanthoceroideae</taxon>
        <taxon>Xanthoceras</taxon>
    </lineage>
</organism>
<dbReference type="Proteomes" id="UP000827721">
    <property type="component" value="Unassembled WGS sequence"/>
</dbReference>
<evidence type="ECO:0000313" key="2">
    <source>
        <dbReference type="Proteomes" id="UP000827721"/>
    </source>
</evidence>
<reference evidence="1 2" key="1">
    <citation type="submission" date="2021-02" db="EMBL/GenBank/DDBJ databases">
        <title>Plant Genome Project.</title>
        <authorList>
            <person name="Zhang R.-G."/>
        </authorList>
    </citation>
    <scope>NUCLEOTIDE SEQUENCE [LARGE SCALE GENOMIC DNA]</scope>
    <source>
        <tissue evidence="1">Leaves</tissue>
    </source>
</reference>
<keyword evidence="2" id="KW-1185">Reference proteome</keyword>